<dbReference type="RefSeq" id="WP_183633666.1">
    <property type="nucleotide sequence ID" value="NZ_BAABLE010000011.1"/>
</dbReference>
<dbReference type="AlphaFoldDB" id="A0A840BMQ2"/>
<dbReference type="Pfam" id="PF04023">
    <property type="entry name" value="FeoA"/>
    <property type="match status" value="1"/>
</dbReference>
<organism evidence="2 3">
    <name type="scientific">Niveibacterium umoris</name>
    <dbReference type="NCBI Taxonomy" id="1193620"/>
    <lineage>
        <taxon>Bacteria</taxon>
        <taxon>Pseudomonadati</taxon>
        <taxon>Pseudomonadota</taxon>
        <taxon>Betaproteobacteria</taxon>
        <taxon>Rhodocyclales</taxon>
        <taxon>Rhodocyclaceae</taxon>
        <taxon>Niveibacterium</taxon>
    </lineage>
</organism>
<comment type="caution">
    <text evidence="2">The sequence shown here is derived from an EMBL/GenBank/DDBJ whole genome shotgun (WGS) entry which is preliminary data.</text>
</comment>
<dbReference type="GO" id="GO:0046914">
    <property type="term" value="F:transition metal ion binding"/>
    <property type="evidence" value="ECO:0007669"/>
    <property type="project" value="InterPro"/>
</dbReference>
<accession>A0A840BMQ2</accession>
<dbReference type="SUPFAM" id="SSF50037">
    <property type="entry name" value="C-terminal domain of transcriptional repressors"/>
    <property type="match status" value="1"/>
</dbReference>
<gene>
    <name evidence="2" type="ORF">GGR36_001454</name>
</gene>
<keyword evidence="3" id="KW-1185">Reference proteome</keyword>
<dbReference type="EMBL" id="JACIET010000001">
    <property type="protein sequence ID" value="MBB4012146.1"/>
    <property type="molecule type" value="Genomic_DNA"/>
</dbReference>
<evidence type="ECO:0000313" key="2">
    <source>
        <dbReference type="EMBL" id="MBB4012146.1"/>
    </source>
</evidence>
<reference evidence="2 3" key="1">
    <citation type="submission" date="2020-08" db="EMBL/GenBank/DDBJ databases">
        <title>Genomic Encyclopedia of Type Strains, Phase IV (KMG-IV): sequencing the most valuable type-strain genomes for metagenomic binning, comparative biology and taxonomic classification.</title>
        <authorList>
            <person name="Goeker M."/>
        </authorList>
    </citation>
    <scope>NUCLEOTIDE SEQUENCE [LARGE SCALE GENOMIC DNA]</scope>
    <source>
        <strain evidence="2 3">DSM 106739</strain>
    </source>
</reference>
<evidence type="ECO:0000259" key="1">
    <source>
        <dbReference type="Pfam" id="PF04023"/>
    </source>
</evidence>
<evidence type="ECO:0000313" key="3">
    <source>
        <dbReference type="Proteomes" id="UP000561045"/>
    </source>
</evidence>
<name>A0A840BMQ2_9RHOO</name>
<protein>
    <submittedName>
        <fullName evidence="2">Fe2+ transport system protein FeoA</fullName>
    </submittedName>
</protein>
<dbReference type="InterPro" id="IPR008988">
    <property type="entry name" value="Transcriptional_repressor_C"/>
</dbReference>
<dbReference type="InterPro" id="IPR007167">
    <property type="entry name" value="Fe-transptr_FeoA-like"/>
</dbReference>
<sequence>MSPNEMRLADAVPGDTVRFRGFDATLETMLQDQFLAYGIAIGQQLKVLQQRPLTMILCDHTELAVETVVAQAMVVAPV</sequence>
<dbReference type="Proteomes" id="UP000561045">
    <property type="component" value="Unassembled WGS sequence"/>
</dbReference>
<feature type="domain" description="Ferrous iron transporter FeoA-like" evidence="1">
    <location>
        <begin position="6"/>
        <end position="76"/>
    </location>
</feature>
<proteinExistence type="predicted"/>